<evidence type="ECO:0008006" key="3">
    <source>
        <dbReference type="Google" id="ProtNLM"/>
    </source>
</evidence>
<reference evidence="1 2" key="1">
    <citation type="journal article" date="2019" name="ISME J.">
        <title>Genome analyses of uncultured TG2/ZB3 bacteria in 'Margulisbacteria' specifically attached to ectosymbiotic spirochetes of protists in the termite gut.</title>
        <authorList>
            <person name="Utami Y.D."/>
            <person name="Kuwahara H."/>
            <person name="Igai K."/>
            <person name="Murakami T."/>
            <person name="Sugaya K."/>
            <person name="Morikawa T."/>
            <person name="Nagura Y."/>
            <person name="Yuki M."/>
            <person name="Deevong P."/>
            <person name="Inoue T."/>
            <person name="Kihara K."/>
            <person name="Lo N."/>
            <person name="Yamada A."/>
            <person name="Ohkuma M."/>
            <person name="Hongoh Y."/>
        </authorList>
    </citation>
    <scope>NUCLEOTIDE SEQUENCE [LARGE SCALE GENOMIC DNA]</scope>
    <source>
        <strain evidence="1">NkOx7-02</strain>
    </source>
</reference>
<keyword evidence="2" id="KW-1185">Reference proteome</keyword>
<comment type="caution">
    <text evidence="1">The sequence shown here is derived from an EMBL/GenBank/DDBJ whole genome shotgun (WGS) entry which is preliminary data.</text>
</comment>
<dbReference type="InterPro" id="IPR019239">
    <property type="entry name" value="VapB_antitoxin"/>
</dbReference>
<evidence type="ECO:0000313" key="2">
    <source>
        <dbReference type="Proteomes" id="UP000275925"/>
    </source>
</evidence>
<proteinExistence type="predicted"/>
<protein>
    <recommendedName>
        <fullName evidence="3">Antitoxin VapB</fullName>
    </recommendedName>
</protein>
<dbReference type="EMBL" id="BGZO01000014">
    <property type="protein sequence ID" value="GBR76060.1"/>
    <property type="molecule type" value="Genomic_DNA"/>
</dbReference>
<sequence length="71" mass="8105">MYRMKVTAIIDDALIQEVKACSQSPTITEAITVALEDWLALQHIKRLNAKVARRSLLLGEAKPIRDLNRRF</sequence>
<dbReference type="Pfam" id="PF09957">
    <property type="entry name" value="VapB_antitoxin"/>
    <property type="match status" value="1"/>
</dbReference>
<organism evidence="1 2">
    <name type="scientific">Candidatus Termititenax persephonae</name>
    <dbReference type="NCBI Taxonomy" id="2218525"/>
    <lineage>
        <taxon>Bacteria</taxon>
        <taxon>Bacillati</taxon>
        <taxon>Candidatus Margulisiibacteriota</taxon>
        <taxon>Candidatus Termititenacia</taxon>
        <taxon>Candidatus Termititenacales</taxon>
        <taxon>Candidatus Termititenacaceae</taxon>
        <taxon>Candidatus Termititenax</taxon>
    </lineage>
</organism>
<dbReference type="AlphaFoldDB" id="A0A388THA0"/>
<gene>
    <name evidence="1" type="ORF">NO2_0671</name>
</gene>
<accession>A0A388THA0</accession>
<evidence type="ECO:0000313" key="1">
    <source>
        <dbReference type="EMBL" id="GBR76060.1"/>
    </source>
</evidence>
<name>A0A388THA0_9BACT</name>
<dbReference type="Proteomes" id="UP000275925">
    <property type="component" value="Unassembled WGS sequence"/>
</dbReference>